<protein>
    <submittedName>
        <fullName evidence="2">Uncharacterized protein</fullName>
    </submittedName>
</protein>
<sequence>MCFAAECLVAVLDRMFCRERLSNRNFSSRASCLAAFEEPSLGAITFFVQSSLKHQLLPHPSSATCIETHDDVPVQKGATAKITGVKNATYVNQIMADSVLGTQVTWPFGNQQRGLTRVFHRSRTAFRGRNRPLGGSLCDHHQQPYRRVSNALAMARHSTPHEGDVSSQLAAAVACSRRWSALRDGRVCVGEGGRQAGHATVFRRRAFLAEKSPQLFLRQLLSIRTDCASLPIVRGGHSVGLDSVCGQVIRDVCDAVGRVHSLSTAASTGIRYSIPKLRRSGAWSTFTVESQASSVPQCISRRFAAKRQSKAPRTYHQKSGEYYLI</sequence>
<accession>A0A915ET14</accession>
<proteinExistence type="predicted"/>
<keyword evidence="1" id="KW-1185">Reference proteome</keyword>
<dbReference type="Proteomes" id="UP000887562">
    <property type="component" value="Unplaced"/>
</dbReference>
<dbReference type="WBParaSite" id="maker-E.canG7_contigs_1176-snap-gene-0.26-mRNA-1">
    <property type="protein sequence ID" value="maker-E.canG7_contigs_1176-snap-gene-0.26-mRNA-1"/>
    <property type="gene ID" value="EcG7_05798"/>
</dbReference>
<evidence type="ECO:0000313" key="1">
    <source>
        <dbReference type="Proteomes" id="UP000887562"/>
    </source>
</evidence>
<evidence type="ECO:0000313" key="2">
    <source>
        <dbReference type="WBParaSite" id="maker-E.canG7_contigs_1176-snap-gene-0.26-mRNA-1"/>
    </source>
</evidence>
<name>A0A915ET14_9CEST</name>
<organism evidence="1 2">
    <name type="scientific">Echinococcus canadensis</name>
    <dbReference type="NCBI Taxonomy" id="519352"/>
    <lineage>
        <taxon>Eukaryota</taxon>
        <taxon>Metazoa</taxon>
        <taxon>Spiralia</taxon>
        <taxon>Lophotrochozoa</taxon>
        <taxon>Platyhelminthes</taxon>
        <taxon>Cestoda</taxon>
        <taxon>Eucestoda</taxon>
        <taxon>Cyclophyllidea</taxon>
        <taxon>Taeniidae</taxon>
        <taxon>Echinococcus</taxon>
        <taxon>Echinococcus canadensis group</taxon>
    </lineage>
</organism>
<dbReference type="AlphaFoldDB" id="A0A915ET14"/>
<reference evidence="2" key="1">
    <citation type="submission" date="2022-11" db="UniProtKB">
        <authorList>
            <consortium name="WormBaseParasite"/>
        </authorList>
    </citation>
    <scope>IDENTIFICATION</scope>
</reference>